<sequence length="91" mass="10177">MGVIRGGSTHNFLQNVKREDLQRAWWRVQRSSESKAFQPTALDGIEDVKRSNGLFAFISEEKNLQQAVLHDCSLSISGGIDMRSFAIAVPK</sequence>
<proteinExistence type="predicted"/>
<gene>
    <name evidence="1" type="ORF">AFUS01_LOCUS29280</name>
</gene>
<reference evidence="1" key="1">
    <citation type="submission" date="2021-06" db="EMBL/GenBank/DDBJ databases">
        <authorList>
            <person name="Hodson N. C."/>
            <person name="Mongue J. A."/>
            <person name="Jaron S. K."/>
        </authorList>
    </citation>
    <scope>NUCLEOTIDE SEQUENCE</scope>
</reference>
<accession>A0A8J2PKZ2</accession>
<keyword evidence="2" id="KW-1185">Reference proteome</keyword>
<dbReference type="Proteomes" id="UP000708208">
    <property type="component" value="Unassembled WGS sequence"/>
</dbReference>
<organism evidence="1 2">
    <name type="scientific">Allacma fusca</name>
    <dbReference type="NCBI Taxonomy" id="39272"/>
    <lineage>
        <taxon>Eukaryota</taxon>
        <taxon>Metazoa</taxon>
        <taxon>Ecdysozoa</taxon>
        <taxon>Arthropoda</taxon>
        <taxon>Hexapoda</taxon>
        <taxon>Collembola</taxon>
        <taxon>Symphypleona</taxon>
        <taxon>Sminthuridae</taxon>
        <taxon>Allacma</taxon>
    </lineage>
</organism>
<dbReference type="EMBL" id="CAJVCH010430526">
    <property type="protein sequence ID" value="CAG7818800.1"/>
    <property type="molecule type" value="Genomic_DNA"/>
</dbReference>
<evidence type="ECO:0000313" key="1">
    <source>
        <dbReference type="EMBL" id="CAG7818800.1"/>
    </source>
</evidence>
<evidence type="ECO:0000313" key="2">
    <source>
        <dbReference type="Proteomes" id="UP000708208"/>
    </source>
</evidence>
<dbReference type="AlphaFoldDB" id="A0A8J2PKZ2"/>
<feature type="non-terminal residue" evidence="1">
    <location>
        <position position="91"/>
    </location>
</feature>
<name>A0A8J2PKZ2_9HEXA</name>
<protein>
    <submittedName>
        <fullName evidence="1">Uncharacterized protein</fullName>
    </submittedName>
</protein>
<comment type="caution">
    <text evidence="1">The sequence shown here is derived from an EMBL/GenBank/DDBJ whole genome shotgun (WGS) entry which is preliminary data.</text>
</comment>